<dbReference type="InParanoid" id="W0RIE3"/>
<dbReference type="Proteomes" id="UP000019151">
    <property type="component" value="Chromosome"/>
</dbReference>
<dbReference type="AlphaFoldDB" id="W0RIE3"/>
<proteinExistence type="predicted"/>
<evidence type="ECO:0000313" key="2">
    <source>
        <dbReference type="EMBL" id="AHG90864.1"/>
    </source>
</evidence>
<name>W0RIE3_9BACT</name>
<keyword evidence="1" id="KW-0732">Signal</keyword>
<gene>
    <name evidence="2" type="ORF">J421_3327</name>
</gene>
<protein>
    <submittedName>
        <fullName evidence="2">Uncharacterized protein</fullName>
    </submittedName>
</protein>
<dbReference type="HOGENOM" id="CLU_1719727_0_0_0"/>
<dbReference type="KEGG" id="gba:J421_3327"/>
<organism evidence="2 3">
    <name type="scientific">Gemmatirosa kalamazoonensis</name>
    <dbReference type="NCBI Taxonomy" id="861299"/>
    <lineage>
        <taxon>Bacteria</taxon>
        <taxon>Pseudomonadati</taxon>
        <taxon>Gemmatimonadota</taxon>
        <taxon>Gemmatimonadia</taxon>
        <taxon>Gemmatimonadales</taxon>
        <taxon>Gemmatimonadaceae</taxon>
        <taxon>Gemmatirosa</taxon>
    </lineage>
</organism>
<feature type="signal peptide" evidence="1">
    <location>
        <begin position="1"/>
        <end position="30"/>
    </location>
</feature>
<feature type="chain" id="PRO_5004795044" evidence="1">
    <location>
        <begin position="31"/>
        <end position="152"/>
    </location>
</feature>
<dbReference type="EMBL" id="CP007128">
    <property type="protein sequence ID" value="AHG90864.1"/>
    <property type="molecule type" value="Genomic_DNA"/>
</dbReference>
<reference evidence="2 3" key="1">
    <citation type="journal article" date="2014" name="Genome Announc.">
        <title>Genome Sequence and Methylome of Soil Bacterium Gemmatirosa kalamazoonensis KBS708T, a Member of the Rarely Cultivated Gemmatimonadetes Phylum.</title>
        <authorList>
            <person name="Debruyn J.M."/>
            <person name="Radosevich M."/>
            <person name="Wommack K.E."/>
            <person name="Polson S.W."/>
            <person name="Hauser L.J."/>
            <person name="Fawaz M.N."/>
            <person name="Korlach J."/>
            <person name="Tsai Y.C."/>
        </authorList>
    </citation>
    <scope>NUCLEOTIDE SEQUENCE [LARGE SCALE GENOMIC DNA]</scope>
    <source>
        <strain evidence="2 3">KBS708</strain>
    </source>
</reference>
<sequence length="152" mass="14948">MVRHSALHGTRAALALVALISLGSVQRLDAQSLTPSGTPTLRVSTAVAGSAPTSVSVSTTTLAFTIGNGSALTLQAKLAAALPAGVTLEVSVTAPSGATSNGLVTMSTSYADLTSSIPKNKSGTLTITHRLSATSAAGAIAASSASLSFRLL</sequence>
<keyword evidence="3" id="KW-1185">Reference proteome</keyword>
<dbReference type="STRING" id="861299.J421_3327"/>
<accession>W0RIE3</accession>
<evidence type="ECO:0000256" key="1">
    <source>
        <dbReference type="SAM" id="SignalP"/>
    </source>
</evidence>
<evidence type="ECO:0000313" key="3">
    <source>
        <dbReference type="Proteomes" id="UP000019151"/>
    </source>
</evidence>